<gene>
    <name evidence="2" type="ORF">QYF61_011457</name>
</gene>
<dbReference type="PANTHER" id="PTHR33332">
    <property type="entry name" value="REVERSE TRANSCRIPTASE DOMAIN-CONTAINING PROTEIN"/>
    <property type="match status" value="1"/>
</dbReference>
<evidence type="ECO:0000313" key="3">
    <source>
        <dbReference type="Proteomes" id="UP001333110"/>
    </source>
</evidence>
<dbReference type="Proteomes" id="UP001333110">
    <property type="component" value="Unassembled WGS sequence"/>
</dbReference>
<comment type="caution">
    <text evidence="2">The sequence shown here is derived from an EMBL/GenBank/DDBJ whole genome shotgun (WGS) entry which is preliminary data.</text>
</comment>
<dbReference type="EMBL" id="JAUNZN010000001">
    <property type="protein sequence ID" value="KAK4830515.1"/>
    <property type="molecule type" value="Genomic_DNA"/>
</dbReference>
<feature type="transmembrane region" description="Helical" evidence="1">
    <location>
        <begin position="169"/>
        <end position="188"/>
    </location>
</feature>
<sequence>MGLDRLKSFAKHFIKIKVYTLSKFADDTKLRGVADTPEGCAAIQRDLDRLQKWADRKIIKFNKGKCKVLHVGRNNSMHQYMLGAAKPESSLAEKDLGVLMDNKLNMSQHRIIAAKAASGILGCIRRSVASRSREVILPLYSALVMPHLDCGVHFWALQYKRHRHSTEASGGKLAVYIILSYIILSVYINT</sequence>
<proteinExistence type="predicted"/>
<dbReference type="AlphaFoldDB" id="A0AAN7PGY4"/>
<keyword evidence="1" id="KW-0812">Transmembrane</keyword>
<evidence type="ECO:0000256" key="1">
    <source>
        <dbReference type="SAM" id="Phobius"/>
    </source>
</evidence>
<evidence type="ECO:0000313" key="2">
    <source>
        <dbReference type="EMBL" id="KAK4830515.1"/>
    </source>
</evidence>
<accession>A0AAN7PGY4</accession>
<evidence type="ECO:0008006" key="4">
    <source>
        <dbReference type="Google" id="ProtNLM"/>
    </source>
</evidence>
<keyword evidence="1" id="KW-1133">Transmembrane helix</keyword>
<organism evidence="2 3">
    <name type="scientific">Mycteria americana</name>
    <name type="common">Wood stork</name>
    <dbReference type="NCBI Taxonomy" id="33587"/>
    <lineage>
        <taxon>Eukaryota</taxon>
        <taxon>Metazoa</taxon>
        <taxon>Chordata</taxon>
        <taxon>Craniata</taxon>
        <taxon>Vertebrata</taxon>
        <taxon>Euteleostomi</taxon>
        <taxon>Archelosauria</taxon>
        <taxon>Archosauria</taxon>
        <taxon>Dinosauria</taxon>
        <taxon>Saurischia</taxon>
        <taxon>Theropoda</taxon>
        <taxon>Coelurosauria</taxon>
        <taxon>Aves</taxon>
        <taxon>Neognathae</taxon>
        <taxon>Neoaves</taxon>
        <taxon>Aequornithes</taxon>
        <taxon>Ciconiiformes</taxon>
        <taxon>Ciconiidae</taxon>
        <taxon>Mycteria</taxon>
    </lineage>
</organism>
<keyword evidence="1" id="KW-0472">Membrane</keyword>
<feature type="transmembrane region" description="Helical" evidence="1">
    <location>
        <begin position="135"/>
        <end position="157"/>
    </location>
</feature>
<reference evidence="2 3" key="1">
    <citation type="journal article" date="2023" name="J. Hered.">
        <title>Chromosome-level genome of the wood stork (Mycteria americana) provides insight into avian chromosome evolution.</title>
        <authorList>
            <person name="Flamio R. Jr."/>
            <person name="Ramstad K.M."/>
        </authorList>
    </citation>
    <scope>NUCLEOTIDE SEQUENCE [LARGE SCALE GENOMIC DNA]</scope>
    <source>
        <strain evidence="2">JAX WOST 10</strain>
    </source>
</reference>
<keyword evidence="3" id="KW-1185">Reference proteome</keyword>
<name>A0AAN7PGY4_MYCAM</name>
<protein>
    <recommendedName>
        <fullName evidence="4">Rna-directed dna polymerase from mobile element jockey-like</fullName>
    </recommendedName>
</protein>